<dbReference type="Proteomes" id="UP000176288">
    <property type="component" value="Chromosome"/>
</dbReference>
<name>A0A1D9MJE0_9ACTO</name>
<protein>
    <submittedName>
        <fullName evidence="1">Uncharacterized protein</fullName>
    </submittedName>
</protein>
<evidence type="ECO:0000313" key="2">
    <source>
        <dbReference type="Proteomes" id="UP000176288"/>
    </source>
</evidence>
<dbReference type="EMBL" id="CP017812">
    <property type="protein sequence ID" value="AOZ72299.1"/>
    <property type="molecule type" value="Genomic_DNA"/>
</dbReference>
<dbReference type="RefSeq" id="WP_071163765.1">
    <property type="nucleotide sequence ID" value="NZ_CP017812.1"/>
</dbReference>
<accession>A0A1D9MJE0</accession>
<reference evidence="1 2" key="1">
    <citation type="submission" date="2016-10" db="EMBL/GenBank/DDBJ databases">
        <title>Actinomyces aegypiusis sp. nov., isolated from the Aegypius monachus in Qinghai Tibet Plateau China.</title>
        <authorList>
            <person name="Wang Y."/>
        </authorList>
    </citation>
    <scope>NUCLEOTIDE SEQUENCE [LARGE SCALE GENOMIC DNA]</scope>
    <source>
        <strain evidence="1 2">VUL4_3</strain>
    </source>
</reference>
<gene>
    <name evidence="1" type="ORF">BK816_02435</name>
</gene>
<sequence>MKKRWFIVVTTICALTLSGCGESREGKENRKQLQALIDQYSDIVQGEVLKPERQKHPDETHIRLRILPEAPNDDRTNRQLVKLIQELDENRNWVSWSDNMEVITPENALLKLADGVTSKPLPENWQAIRNLATYLPNIQAFVSNVSLGFDTKNILKASQQWLNMLKSDKEVGFPVFEVDSKYFIGRILFEKGSVSPARRKNEIVQLQTWRDVRQKLPRNLLLEYKSDYYQYYDSAQMWTIDSTEEYEKGRPVAPKFDEKGKKLRSDINNNIPPALVAKICQEIAQKISDQNISGDPQMCGSLYREYTDKFENQTRYYWWLKNHNLEFMVAFRDVGETVMPRLPKHNPKFFGDQRVPLDVPGAFTQDLDWAD</sequence>
<evidence type="ECO:0000313" key="1">
    <source>
        <dbReference type="EMBL" id="AOZ72299.1"/>
    </source>
</evidence>
<organism evidence="1 2">
    <name type="scientific">Boudabousia tangfeifanii</name>
    <dbReference type="NCBI Taxonomy" id="1912795"/>
    <lineage>
        <taxon>Bacteria</taxon>
        <taxon>Bacillati</taxon>
        <taxon>Actinomycetota</taxon>
        <taxon>Actinomycetes</taxon>
        <taxon>Actinomycetales</taxon>
        <taxon>Actinomycetaceae</taxon>
        <taxon>Boudabousia</taxon>
    </lineage>
</organism>
<dbReference type="KEGG" id="avu:BK816_02435"/>
<dbReference type="PROSITE" id="PS51257">
    <property type="entry name" value="PROKAR_LIPOPROTEIN"/>
    <property type="match status" value="1"/>
</dbReference>
<dbReference type="OrthoDB" id="10020739at2"/>
<dbReference type="STRING" id="1912795.BK816_02435"/>
<proteinExistence type="predicted"/>
<keyword evidence="2" id="KW-1185">Reference proteome</keyword>
<dbReference type="AlphaFoldDB" id="A0A1D9MJE0"/>